<dbReference type="PROSITE" id="PS00530">
    <property type="entry name" value="RNASE_T2_1"/>
    <property type="match status" value="1"/>
</dbReference>
<evidence type="ECO:0000256" key="4">
    <source>
        <dbReference type="ARBA" id="ARBA00023157"/>
    </source>
</evidence>
<feature type="chain" id="PRO_5046905892" evidence="7">
    <location>
        <begin position="26"/>
        <end position="248"/>
    </location>
</feature>
<evidence type="ECO:0000256" key="6">
    <source>
        <dbReference type="RuleBase" id="RU004328"/>
    </source>
</evidence>
<sequence length="248" mass="27735">MKMINSSIIAIKFLMLVTLAKICVSQDFDFFYFVQQWPGSSCDTKQGCCFPQTGRPASNFTIHGLWPNYNHGSFPSNCKSVENAFEESKMSDIIPRAEASWAALSCPSKKKTNSTNSDNMKLWKHEWEKHGTCSYSVLDQHAYFDFTLNLKDHIDLLQILLNKGIKPDGDKYSVEKIREAIKEATGFEAGIRCNTDASGNSQLNEIVLCVDKSAASESFIECPILPDANCPEDVEFPIFGVSQFIDTA</sequence>
<dbReference type="InterPro" id="IPR033697">
    <property type="entry name" value="Ribonuclease_T2_eukaryotic"/>
</dbReference>
<reference evidence="8 9" key="1">
    <citation type="journal article" date="2023" name="Plants (Basel)">
        <title>Bridging the Gap: Combining Genomics and Transcriptomics Approaches to Understand Stylosanthes scabra, an Orphan Legume from the Brazilian Caatinga.</title>
        <authorList>
            <person name="Ferreira-Neto J.R.C."/>
            <person name="da Silva M.D."/>
            <person name="Binneck E."/>
            <person name="de Melo N.F."/>
            <person name="da Silva R.H."/>
            <person name="de Melo A.L.T.M."/>
            <person name="Pandolfi V."/>
            <person name="Bustamante F.O."/>
            <person name="Brasileiro-Vidal A.C."/>
            <person name="Benko-Iseppon A.M."/>
        </authorList>
    </citation>
    <scope>NUCLEOTIDE SEQUENCE [LARGE SCALE GENOMIC DNA]</scope>
    <source>
        <tissue evidence="8">Leaves</tissue>
    </source>
</reference>
<keyword evidence="3" id="KW-0378">Hydrolase</keyword>
<dbReference type="Gene3D" id="3.90.730.10">
    <property type="entry name" value="Ribonuclease T2-like"/>
    <property type="match status" value="1"/>
</dbReference>
<keyword evidence="4" id="KW-1015">Disulfide bond</keyword>
<comment type="similarity">
    <text evidence="1 6">Belongs to the RNase T2 family.</text>
</comment>
<accession>A0ABU6RC95</accession>
<dbReference type="PANTHER" id="PTHR11240:SF72">
    <property type="entry name" value="RIBONUCLEASE 1"/>
    <property type="match status" value="1"/>
</dbReference>
<comment type="caution">
    <text evidence="8">The sequence shown here is derived from an EMBL/GenBank/DDBJ whole genome shotgun (WGS) entry which is preliminary data.</text>
</comment>
<evidence type="ECO:0000256" key="1">
    <source>
        <dbReference type="ARBA" id="ARBA00007469"/>
    </source>
</evidence>
<dbReference type="PROSITE" id="PS00531">
    <property type="entry name" value="RNASE_T2_2"/>
    <property type="match status" value="1"/>
</dbReference>
<dbReference type="InterPro" id="IPR001568">
    <property type="entry name" value="RNase_T2-like"/>
</dbReference>
<gene>
    <name evidence="8" type="ORF">PIB30_032197</name>
</gene>
<keyword evidence="7" id="KW-0732">Signal</keyword>
<dbReference type="PANTHER" id="PTHR11240">
    <property type="entry name" value="RIBONUCLEASE T2"/>
    <property type="match status" value="1"/>
</dbReference>
<dbReference type="CDD" id="cd01061">
    <property type="entry name" value="RNase_T2_euk"/>
    <property type="match status" value="1"/>
</dbReference>
<name>A0ABU6RC95_9FABA</name>
<protein>
    <submittedName>
        <fullName evidence="8">Uncharacterized protein</fullName>
    </submittedName>
</protein>
<keyword evidence="3" id="KW-0255">Endonuclease</keyword>
<organism evidence="8 9">
    <name type="scientific">Stylosanthes scabra</name>
    <dbReference type="NCBI Taxonomy" id="79078"/>
    <lineage>
        <taxon>Eukaryota</taxon>
        <taxon>Viridiplantae</taxon>
        <taxon>Streptophyta</taxon>
        <taxon>Embryophyta</taxon>
        <taxon>Tracheophyta</taxon>
        <taxon>Spermatophyta</taxon>
        <taxon>Magnoliopsida</taxon>
        <taxon>eudicotyledons</taxon>
        <taxon>Gunneridae</taxon>
        <taxon>Pentapetalae</taxon>
        <taxon>rosids</taxon>
        <taxon>fabids</taxon>
        <taxon>Fabales</taxon>
        <taxon>Fabaceae</taxon>
        <taxon>Papilionoideae</taxon>
        <taxon>50 kb inversion clade</taxon>
        <taxon>dalbergioids sensu lato</taxon>
        <taxon>Dalbergieae</taxon>
        <taxon>Pterocarpus clade</taxon>
        <taxon>Stylosanthes</taxon>
    </lineage>
</organism>
<keyword evidence="5" id="KW-0456">Lyase</keyword>
<feature type="signal peptide" evidence="7">
    <location>
        <begin position="1"/>
        <end position="25"/>
    </location>
</feature>
<evidence type="ECO:0000313" key="8">
    <source>
        <dbReference type="EMBL" id="MED6121655.1"/>
    </source>
</evidence>
<dbReference type="EMBL" id="JASCZI010030349">
    <property type="protein sequence ID" value="MED6121655.1"/>
    <property type="molecule type" value="Genomic_DNA"/>
</dbReference>
<keyword evidence="2" id="KW-0540">Nuclease</keyword>
<evidence type="ECO:0000256" key="7">
    <source>
        <dbReference type="SAM" id="SignalP"/>
    </source>
</evidence>
<dbReference type="Pfam" id="PF00445">
    <property type="entry name" value="Ribonuclease_T2"/>
    <property type="match status" value="1"/>
</dbReference>
<evidence type="ECO:0000256" key="2">
    <source>
        <dbReference type="ARBA" id="ARBA00022722"/>
    </source>
</evidence>
<dbReference type="InterPro" id="IPR036430">
    <property type="entry name" value="RNase_T2-like_sf"/>
</dbReference>
<dbReference type="SUPFAM" id="SSF55895">
    <property type="entry name" value="Ribonuclease Rh-like"/>
    <property type="match status" value="1"/>
</dbReference>
<dbReference type="InterPro" id="IPR033130">
    <property type="entry name" value="RNase_T2_His_AS_2"/>
</dbReference>
<proteinExistence type="inferred from homology"/>
<evidence type="ECO:0000313" key="9">
    <source>
        <dbReference type="Proteomes" id="UP001341840"/>
    </source>
</evidence>
<evidence type="ECO:0000256" key="5">
    <source>
        <dbReference type="ARBA" id="ARBA00023239"/>
    </source>
</evidence>
<dbReference type="InterPro" id="IPR018188">
    <property type="entry name" value="RNase_T2_His_AS_1"/>
</dbReference>
<dbReference type="Proteomes" id="UP001341840">
    <property type="component" value="Unassembled WGS sequence"/>
</dbReference>
<keyword evidence="9" id="KW-1185">Reference proteome</keyword>
<evidence type="ECO:0000256" key="3">
    <source>
        <dbReference type="ARBA" id="ARBA00022759"/>
    </source>
</evidence>